<feature type="transmembrane region" description="Helical" evidence="5">
    <location>
        <begin position="184"/>
        <end position="201"/>
    </location>
</feature>
<dbReference type="EMBL" id="DVLP01000034">
    <property type="protein sequence ID" value="HIT74166.1"/>
    <property type="molecule type" value="Genomic_DNA"/>
</dbReference>
<sequence length="235" mass="22941">MLQALGWGAVAASSLLLGAALGVLRRWPKLLIGIVLGFGAGALISSVAFDLAQDGLETSGAVPVAIGIGLGALAFFLADAAVERIGGRAGGGAAGLPLALGALLDGIPEQAVLGIGLAAGGGISIALLVAIFVSNLPEGVGSSADMVEAGKSRRSILALWAVVAVVCMLATLGGALVARAAPPQFQGGINGFAAGALLVMLTDSMIPEAKEKARNWAGLSVVVGFAVAAALSQLA</sequence>
<feature type="transmembrane region" description="Helical" evidence="5">
    <location>
        <begin position="113"/>
        <end position="136"/>
    </location>
</feature>
<dbReference type="Proteomes" id="UP000886842">
    <property type="component" value="Unassembled WGS sequence"/>
</dbReference>
<feature type="transmembrane region" description="Helical" evidence="5">
    <location>
        <begin position="89"/>
        <end position="107"/>
    </location>
</feature>
<feature type="transmembrane region" description="Helical" evidence="5">
    <location>
        <begin position="157"/>
        <end position="178"/>
    </location>
</feature>
<evidence type="ECO:0000256" key="2">
    <source>
        <dbReference type="ARBA" id="ARBA00022692"/>
    </source>
</evidence>
<accession>A0A9D1GVB7</accession>
<gene>
    <name evidence="6" type="ORF">IAA98_01100</name>
</gene>
<evidence type="ECO:0000313" key="6">
    <source>
        <dbReference type="EMBL" id="HIT74166.1"/>
    </source>
</evidence>
<evidence type="ECO:0000256" key="4">
    <source>
        <dbReference type="ARBA" id="ARBA00023136"/>
    </source>
</evidence>
<organism evidence="6 7">
    <name type="scientific">Candidatus Avipropionibacterium avicola</name>
    <dbReference type="NCBI Taxonomy" id="2840701"/>
    <lineage>
        <taxon>Bacteria</taxon>
        <taxon>Bacillati</taxon>
        <taxon>Actinomycetota</taxon>
        <taxon>Actinomycetes</taxon>
        <taxon>Propionibacteriales</taxon>
        <taxon>Propionibacteriaceae</taxon>
        <taxon>Propionibacteriaceae incertae sedis</taxon>
        <taxon>Candidatus Avipropionibacterium</taxon>
    </lineage>
</organism>
<evidence type="ECO:0000256" key="5">
    <source>
        <dbReference type="SAM" id="Phobius"/>
    </source>
</evidence>
<comment type="subcellular location">
    <subcellularLocation>
        <location evidence="1">Membrane</location>
        <topology evidence="1">Multi-pass membrane protein</topology>
    </subcellularLocation>
</comment>
<proteinExistence type="predicted"/>
<evidence type="ECO:0000256" key="1">
    <source>
        <dbReference type="ARBA" id="ARBA00004141"/>
    </source>
</evidence>
<comment type="caution">
    <text evidence="6">The sequence shown here is derived from an EMBL/GenBank/DDBJ whole genome shotgun (WGS) entry which is preliminary data.</text>
</comment>
<protein>
    <recommendedName>
        <fullName evidence="8">ZIP family zinc transporter</fullName>
    </recommendedName>
</protein>
<evidence type="ECO:0000256" key="3">
    <source>
        <dbReference type="ARBA" id="ARBA00022989"/>
    </source>
</evidence>
<reference evidence="6" key="1">
    <citation type="submission" date="2020-10" db="EMBL/GenBank/DDBJ databases">
        <authorList>
            <person name="Gilroy R."/>
        </authorList>
    </citation>
    <scope>NUCLEOTIDE SEQUENCE</scope>
    <source>
        <strain evidence="6">ChiGjej1B1-24693</strain>
    </source>
</reference>
<dbReference type="Pfam" id="PF02535">
    <property type="entry name" value="Zip"/>
    <property type="match status" value="1"/>
</dbReference>
<evidence type="ECO:0000313" key="7">
    <source>
        <dbReference type="Proteomes" id="UP000886842"/>
    </source>
</evidence>
<dbReference type="GO" id="GO:0016020">
    <property type="term" value="C:membrane"/>
    <property type="evidence" value="ECO:0007669"/>
    <property type="project" value="UniProtKB-SubCell"/>
</dbReference>
<dbReference type="InterPro" id="IPR003689">
    <property type="entry name" value="ZIP"/>
</dbReference>
<name>A0A9D1GVB7_9ACTN</name>
<keyword evidence="4 5" id="KW-0472">Membrane</keyword>
<keyword evidence="3 5" id="KW-1133">Transmembrane helix</keyword>
<dbReference type="GO" id="GO:0046873">
    <property type="term" value="F:metal ion transmembrane transporter activity"/>
    <property type="evidence" value="ECO:0007669"/>
    <property type="project" value="InterPro"/>
</dbReference>
<keyword evidence="2 5" id="KW-0812">Transmembrane</keyword>
<feature type="transmembrane region" description="Helical" evidence="5">
    <location>
        <begin position="6"/>
        <end position="24"/>
    </location>
</feature>
<dbReference type="AlphaFoldDB" id="A0A9D1GVB7"/>
<feature type="transmembrane region" description="Helical" evidence="5">
    <location>
        <begin position="31"/>
        <end position="49"/>
    </location>
</feature>
<evidence type="ECO:0008006" key="8">
    <source>
        <dbReference type="Google" id="ProtNLM"/>
    </source>
</evidence>
<feature type="transmembrane region" description="Helical" evidence="5">
    <location>
        <begin position="213"/>
        <end position="234"/>
    </location>
</feature>
<reference evidence="6" key="2">
    <citation type="journal article" date="2021" name="PeerJ">
        <title>Extensive microbial diversity within the chicken gut microbiome revealed by metagenomics and culture.</title>
        <authorList>
            <person name="Gilroy R."/>
            <person name="Ravi A."/>
            <person name="Getino M."/>
            <person name="Pursley I."/>
            <person name="Horton D.L."/>
            <person name="Alikhan N.F."/>
            <person name="Baker D."/>
            <person name="Gharbi K."/>
            <person name="Hall N."/>
            <person name="Watson M."/>
            <person name="Adriaenssens E.M."/>
            <person name="Foster-Nyarko E."/>
            <person name="Jarju S."/>
            <person name="Secka A."/>
            <person name="Antonio M."/>
            <person name="Oren A."/>
            <person name="Chaudhuri R.R."/>
            <person name="La Ragione R."/>
            <person name="Hildebrand F."/>
            <person name="Pallen M.J."/>
        </authorList>
    </citation>
    <scope>NUCLEOTIDE SEQUENCE</scope>
    <source>
        <strain evidence="6">ChiGjej1B1-24693</strain>
    </source>
</reference>
<feature type="transmembrane region" description="Helical" evidence="5">
    <location>
        <begin position="61"/>
        <end position="82"/>
    </location>
</feature>